<proteinExistence type="predicted"/>
<reference evidence="1" key="2">
    <citation type="submission" date="2015-06" db="UniProtKB">
        <authorList>
            <consortium name="EnsemblPlants"/>
        </authorList>
    </citation>
    <scope>IDENTIFICATION</scope>
    <source>
        <strain evidence="1">DM1-3 516 R44</strain>
    </source>
</reference>
<protein>
    <submittedName>
        <fullName evidence="1">Uncharacterized protein</fullName>
    </submittedName>
</protein>
<dbReference type="EnsemblPlants" id="PGSC0003DMT400091390">
    <property type="protein sequence ID" value="PGSC0003DMT400091390"/>
    <property type="gene ID" value="PGSC0003DMG400040961"/>
</dbReference>
<dbReference type="InParanoid" id="M1DMH4"/>
<evidence type="ECO:0000313" key="1">
    <source>
        <dbReference type="EnsemblPlants" id="PGSC0003DMT400091390"/>
    </source>
</evidence>
<dbReference type="HOGENOM" id="CLU_1771322_0_0_1"/>
<dbReference type="AlphaFoldDB" id="M1DMH4"/>
<dbReference type="Gramene" id="PGSC0003DMT400091390">
    <property type="protein sequence ID" value="PGSC0003DMT400091390"/>
    <property type="gene ID" value="PGSC0003DMG400040961"/>
</dbReference>
<evidence type="ECO:0000313" key="2">
    <source>
        <dbReference type="Proteomes" id="UP000011115"/>
    </source>
</evidence>
<name>M1DMH4_SOLTU</name>
<keyword evidence="2" id="KW-1185">Reference proteome</keyword>
<organism evidence="1 2">
    <name type="scientific">Solanum tuberosum</name>
    <name type="common">Potato</name>
    <dbReference type="NCBI Taxonomy" id="4113"/>
    <lineage>
        <taxon>Eukaryota</taxon>
        <taxon>Viridiplantae</taxon>
        <taxon>Streptophyta</taxon>
        <taxon>Embryophyta</taxon>
        <taxon>Tracheophyta</taxon>
        <taxon>Spermatophyta</taxon>
        <taxon>Magnoliopsida</taxon>
        <taxon>eudicotyledons</taxon>
        <taxon>Gunneridae</taxon>
        <taxon>Pentapetalae</taxon>
        <taxon>asterids</taxon>
        <taxon>lamiids</taxon>
        <taxon>Solanales</taxon>
        <taxon>Solanaceae</taxon>
        <taxon>Solanoideae</taxon>
        <taxon>Solaneae</taxon>
        <taxon>Solanum</taxon>
    </lineage>
</organism>
<accession>M1DMH4</accession>
<reference evidence="2" key="1">
    <citation type="journal article" date="2011" name="Nature">
        <title>Genome sequence and analysis of the tuber crop potato.</title>
        <authorList>
            <consortium name="The Potato Genome Sequencing Consortium"/>
        </authorList>
    </citation>
    <scope>NUCLEOTIDE SEQUENCE [LARGE SCALE GENOMIC DNA]</scope>
    <source>
        <strain evidence="2">cv. DM1-3 516 R44</strain>
    </source>
</reference>
<sequence length="147" mass="16771">MRVQHGQHTHPQSVDGTPKLLSKYSLSRSVEVKKKKKRREDASVSPLIQAFFRALIQVVKKYAAKDHSAQLVGIADPLSDPPFGLVHRLSALSFNNFKFCNIGRWSTASRHHSATRRLLFYLTDLIFFFRAWHTGTLGETIAIWRLA</sequence>
<dbReference type="Proteomes" id="UP000011115">
    <property type="component" value="Unassembled WGS sequence"/>
</dbReference>
<dbReference type="PaxDb" id="4113-PGSC0003DMT400091390"/>